<comment type="caution">
    <text evidence="1">The sequence shown here is derived from an EMBL/GenBank/DDBJ whole genome shotgun (WGS) entry which is preliminary data.</text>
</comment>
<dbReference type="AlphaFoldDB" id="A0A2G9FWX7"/>
<evidence type="ECO:0000313" key="1">
    <source>
        <dbReference type="EMBL" id="PIM97553.1"/>
    </source>
</evidence>
<dbReference type="Proteomes" id="UP000231279">
    <property type="component" value="Unassembled WGS sequence"/>
</dbReference>
<sequence length="64" mass="7426">MDLLCWLQRVFHIYRLPSGPSPQLLCAKSGSYDFMGFLGLVSRLLKMMNIDMLVHILFTAYLLF</sequence>
<reference evidence="2" key="1">
    <citation type="journal article" date="2018" name="Gigascience">
        <title>Genome assembly of the Pink Ipe (Handroanthus impetiginosus, Bignoniaceae), a highly valued, ecologically keystone Neotropical timber forest tree.</title>
        <authorList>
            <person name="Silva-Junior O.B."/>
            <person name="Grattapaglia D."/>
            <person name="Novaes E."/>
            <person name="Collevatti R.G."/>
        </authorList>
    </citation>
    <scope>NUCLEOTIDE SEQUENCE [LARGE SCALE GENOMIC DNA]</scope>
    <source>
        <strain evidence="2">cv. UFG-1</strain>
    </source>
</reference>
<dbReference type="EMBL" id="NKXS01009471">
    <property type="protein sequence ID" value="PIM97553.1"/>
    <property type="molecule type" value="Genomic_DNA"/>
</dbReference>
<evidence type="ECO:0000313" key="2">
    <source>
        <dbReference type="Proteomes" id="UP000231279"/>
    </source>
</evidence>
<gene>
    <name evidence="1" type="ORF">CDL12_29978</name>
</gene>
<protein>
    <submittedName>
        <fullName evidence="1">Uncharacterized protein</fullName>
    </submittedName>
</protein>
<keyword evidence="2" id="KW-1185">Reference proteome</keyword>
<organism evidence="1 2">
    <name type="scientific">Handroanthus impetiginosus</name>
    <dbReference type="NCBI Taxonomy" id="429701"/>
    <lineage>
        <taxon>Eukaryota</taxon>
        <taxon>Viridiplantae</taxon>
        <taxon>Streptophyta</taxon>
        <taxon>Embryophyta</taxon>
        <taxon>Tracheophyta</taxon>
        <taxon>Spermatophyta</taxon>
        <taxon>Magnoliopsida</taxon>
        <taxon>eudicotyledons</taxon>
        <taxon>Gunneridae</taxon>
        <taxon>Pentapetalae</taxon>
        <taxon>asterids</taxon>
        <taxon>lamiids</taxon>
        <taxon>Lamiales</taxon>
        <taxon>Bignoniaceae</taxon>
        <taxon>Crescentiina</taxon>
        <taxon>Tabebuia alliance</taxon>
        <taxon>Handroanthus</taxon>
    </lineage>
</organism>
<proteinExistence type="predicted"/>
<accession>A0A2G9FWX7</accession>
<name>A0A2G9FWX7_9LAMI</name>